<evidence type="ECO:0000313" key="2">
    <source>
        <dbReference type="EMBL" id="KIO27017.1"/>
    </source>
</evidence>
<sequence>MEDLANKFKNKLGLGNDRQNAYGVQGSSWHARYPTQPPIYQQPPPDYYPSHPHPPYLQQHPFQPFPAPQQHSLGYSNAPPPLATRPAPAIPDHSSQDSGGKPPPVAPRPQGDNAYILQQPSAPPPVVKAETRPSATPQPESIPDPSASLQASEPGAMAGALYKPGEYPTPDLFPFPLSKHRILAHPSSFTSTVIQQAINELGPQSTLYLPPNTRWTVSSTIHLRPHQEIATLGYPTEETEIAWLEAEEGCTGHVLKATDMPGVRIRNIGFDGGREKYGYAKTNDCIVQLGGSKGFNQVIDRCIIRHPRQWSCLQAFQGAENVRVTNNRLGPAGYDEDAEDGGHWADGISYAAQNGLVAGNLVQDATDGGIGMPRFWLRLGVFLLTSHSVSNIRSSRDPCHLQYDHHPDSNGTWSHQHGRLWTS</sequence>
<dbReference type="Proteomes" id="UP000054248">
    <property type="component" value="Unassembled WGS sequence"/>
</dbReference>
<dbReference type="SUPFAM" id="SSF51126">
    <property type="entry name" value="Pectin lyase-like"/>
    <property type="match status" value="1"/>
</dbReference>
<reference evidence="2 3" key="1">
    <citation type="submission" date="2014-04" db="EMBL/GenBank/DDBJ databases">
        <authorList>
            <consortium name="DOE Joint Genome Institute"/>
            <person name="Kuo A."/>
            <person name="Girlanda M."/>
            <person name="Perotto S."/>
            <person name="Kohler A."/>
            <person name="Nagy L.G."/>
            <person name="Floudas D."/>
            <person name="Copeland A."/>
            <person name="Barry K.W."/>
            <person name="Cichocki N."/>
            <person name="Veneault-Fourrey C."/>
            <person name="LaButti K."/>
            <person name="Lindquist E.A."/>
            <person name="Lipzen A."/>
            <person name="Lundell T."/>
            <person name="Morin E."/>
            <person name="Murat C."/>
            <person name="Sun H."/>
            <person name="Tunlid A."/>
            <person name="Henrissat B."/>
            <person name="Grigoriev I.V."/>
            <person name="Hibbett D.S."/>
            <person name="Martin F."/>
            <person name="Nordberg H.P."/>
            <person name="Cantor M.N."/>
            <person name="Hua S.X."/>
        </authorList>
    </citation>
    <scope>NUCLEOTIDE SEQUENCE [LARGE SCALE GENOMIC DNA]</scope>
    <source>
        <strain evidence="2 3">MUT 4182</strain>
    </source>
</reference>
<feature type="region of interest" description="Disordered" evidence="1">
    <location>
        <begin position="403"/>
        <end position="423"/>
    </location>
</feature>
<gene>
    <name evidence="2" type="ORF">M407DRAFT_73736</name>
</gene>
<reference evidence="3" key="2">
    <citation type="submission" date="2015-01" db="EMBL/GenBank/DDBJ databases">
        <title>Evolutionary Origins and Diversification of the Mycorrhizal Mutualists.</title>
        <authorList>
            <consortium name="DOE Joint Genome Institute"/>
            <consortium name="Mycorrhizal Genomics Consortium"/>
            <person name="Kohler A."/>
            <person name="Kuo A."/>
            <person name="Nagy L.G."/>
            <person name="Floudas D."/>
            <person name="Copeland A."/>
            <person name="Barry K.W."/>
            <person name="Cichocki N."/>
            <person name="Veneault-Fourrey C."/>
            <person name="LaButti K."/>
            <person name="Lindquist E.A."/>
            <person name="Lipzen A."/>
            <person name="Lundell T."/>
            <person name="Morin E."/>
            <person name="Murat C."/>
            <person name="Riley R."/>
            <person name="Ohm R."/>
            <person name="Sun H."/>
            <person name="Tunlid A."/>
            <person name="Henrissat B."/>
            <person name="Grigoriev I.V."/>
            <person name="Hibbett D.S."/>
            <person name="Martin F."/>
        </authorList>
    </citation>
    <scope>NUCLEOTIDE SEQUENCE [LARGE SCALE GENOMIC DNA]</scope>
    <source>
        <strain evidence="3">MUT 4182</strain>
    </source>
</reference>
<dbReference type="OrthoDB" id="2587928at2759"/>
<dbReference type="InterPro" id="IPR012334">
    <property type="entry name" value="Pectin_lyas_fold"/>
</dbReference>
<evidence type="ECO:0000313" key="3">
    <source>
        <dbReference type="Proteomes" id="UP000054248"/>
    </source>
</evidence>
<protein>
    <recommendedName>
        <fullName evidence="4">Right handed beta helix domain-containing protein</fullName>
    </recommendedName>
</protein>
<proteinExistence type="predicted"/>
<dbReference type="EMBL" id="KN823015">
    <property type="protein sequence ID" value="KIO27017.1"/>
    <property type="molecule type" value="Genomic_DNA"/>
</dbReference>
<name>A0A0C3M048_9AGAM</name>
<evidence type="ECO:0008006" key="4">
    <source>
        <dbReference type="Google" id="ProtNLM"/>
    </source>
</evidence>
<evidence type="ECO:0000256" key="1">
    <source>
        <dbReference type="SAM" id="MobiDB-lite"/>
    </source>
</evidence>
<feature type="compositionally biased region" description="Pro residues" evidence="1">
    <location>
        <begin position="35"/>
        <end position="55"/>
    </location>
</feature>
<dbReference type="HOGENOM" id="CLU_765443_0_0_1"/>
<feature type="region of interest" description="Disordered" evidence="1">
    <location>
        <begin position="1"/>
        <end position="152"/>
    </location>
</feature>
<dbReference type="AlphaFoldDB" id="A0A0C3M048"/>
<organism evidence="2 3">
    <name type="scientific">Tulasnella calospora MUT 4182</name>
    <dbReference type="NCBI Taxonomy" id="1051891"/>
    <lineage>
        <taxon>Eukaryota</taxon>
        <taxon>Fungi</taxon>
        <taxon>Dikarya</taxon>
        <taxon>Basidiomycota</taxon>
        <taxon>Agaricomycotina</taxon>
        <taxon>Agaricomycetes</taxon>
        <taxon>Cantharellales</taxon>
        <taxon>Tulasnellaceae</taxon>
        <taxon>Tulasnella</taxon>
    </lineage>
</organism>
<dbReference type="InterPro" id="IPR011050">
    <property type="entry name" value="Pectin_lyase_fold/virulence"/>
</dbReference>
<accession>A0A0C3M048</accession>
<dbReference type="STRING" id="1051891.A0A0C3M048"/>
<dbReference type="Gene3D" id="2.160.20.10">
    <property type="entry name" value="Single-stranded right-handed beta-helix, Pectin lyase-like"/>
    <property type="match status" value="1"/>
</dbReference>
<feature type="compositionally biased region" description="Polar residues" evidence="1">
    <location>
        <begin position="409"/>
        <end position="423"/>
    </location>
</feature>
<keyword evidence="3" id="KW-1185">Reference proteome</keyword>